<accession>A0A412G6H7</accession>
<dbReference type="EMBL" id="QRUP01000001">
    <property type="protein sequence ID" value="RGR76883.1"/>
    <property type="molecule type" value="Genomic_DNA"/>
</dbReference>
<sequence>MVAASMADLLDSRREDSCTIQRVQPSAAGALDRNEQYINVKTRVCCHLSVKTMSVPDGVGRYQVVNVFQVFLRPEVEIKQGDRLIVTKQGLTYVLTAGKAIRYGSHLEVTCQEVADV</sequence>
<dbReference type="Proteomes" id="UP000284178">
    <property type="component" value="Unassembled WGS sequence"/>
</dbReference>
<reference evidence="1 2" key="1">
    <citation type="submission" date="2018-08" db="EMBL/GenBank/DDBJ databases">
        <title>A genome reference for cultivated species of the human gut microbiota.</title>
        <authorList>
            <person name="Zou Y."/>
            <person name="Xue W."/>
            <person name="Luo G."/>
        </authorList>
    </citation>
    <scope>NUCLEOTIDE SEQUENCE [LARGE SCALE GENOMIC DNA]</scope>
    <source>
        <strain evidence="1 2">AF24-29</strain>
    </source>
</reference>
<dbReference type="RefSeq" id="WP_117892522.1">
    <property type="nucleotide sequence ID" value="NZ_CABJCV010000001.1"/>
</dbReference>
<gene>
    <name evidence="1" type="ORF">DWY25_00900</name>
</gene>
<dbReference type="GeneID" id="83013969"/>
<proteinExistence type="predicted"/>
<comment type="caution">
    <text evidence="1">The sequence shown here is derived from an EMBL/GenBank/DDBJ whole genome shotgun (WGS) entry which is preliminary data.</text>
</comment>
<name>A0A412G6H7_9FIRM</name>
<dbReference type="AlphaFoldDB" id="A0A412G6H7"/>
<evidence type="ECO:0000313" key="1">
    <source>
        <dbReference type="EMBL" id="RGR76883.1"/>
    </source>
</evidence>
<dbReference type="InterPro" id="IPR038667">
    <property type="entry name" value="XkdH-like_sf"/>
</dbReference>
<dbReference type="Gene3D" id="2.40.10.370">
    <property type="entry name" value="Protein of unknown function DUF3599"/>
    <property type="match status" value="1"/>
</dbReference>
<evidence type="ECO:0008006" key="3">
    <source>
        <dbReference type="Google" id="ProtNLM"/>
    </source>
</evidence>
<protein>
    <recommendedName>
        <fullName evidence="3">DUF3599 family protein</fullName>
    </recommendedName>
</protein>
<organism evidence="1 2">
    <name type="scientific">Holdemania filiformis</name>
    <dbReference type="NCBI Taxonomy" id="61171"/>
    <lineage>
        <taxon>Bacteria</taxon>
        <taxon>Bacillati</taxon>
        <taxon>Bacillota</taxon>
        <taxon>Erysipelotrichia</taxon>
        <taxon>Erysipelotrichales</taxon>
        <taxon>Erysipelotrichaceae</taxon>
        <taxon>Holdemania</taxon>
    </lineage>
</organism>
<keyword evidence="2" id="KW-1185">Reference proteome</keyword>
<evidence type="ECO:0000313" key="2">
    <source>
        <dbReference type="Proteomes" id="UP000284178"/>
    </source>
</evidence>